<feature type="non-terminal residue" evidence="1">
    <location>
        <position position="112"/>
    </location>
</feature>
<name>X1DRC2_9ZZZZ</name>
<gene>
    <name evidence="1" type="ORF">S01H4_65099</name>
</gene>
<dbReference type="InterPro" id="IPR013783">
    <property type="entry name" value="Ig-like_fold"/>
</dbReference>
<proteinExistence type="predicted"/>
<dbReference type="Gene3D" id="2.60.40.10">
    <property type="entry name" value="Immunoglobulins"/>
    <property type="match status" value="1"/>
</dbReference>
<dbReference type="Pfam" id="PF07610">
    <property type="entry name" value="DUF1573"/>
    <property type="match status" value="1"/>
</dbReference>
<protein>
    <recommendedName>
        <fullName evidence="2">DUF1573 domain-containing protein</fullName>
    </recommendedName>
</protein>
<organism evidence="1">
    <name type="scientific">marine sediment metagenome</name>
    <dbReference type="NCBI Taxonomy" id="412755"/>
    <lineage>
        <taxon>unclassified sequences</taxon>
        <taxon>metagenomes</taxon>
        <taxon>ecological metagenomes</taxon>
    </lineage>
</organism>
<evidence type="ECO:0000313" key="1">
    <source>
        <dbReference type="EMBL" id="GAH22732.1"/>
    </source>
</evidence>
<dbReference type="EMBL" id="BART01039707">
    <property type="protein sequence ID" value="GAH22732.1"/>
    <property type="molecule type" value="Genomic_DNA"/>
</dbReference>
<evidence type="ECO:0008006" key="2">
    <source>
        <dbReference type="Google" id="ProtNLM"/>
    </source>
</evidence>
<dbReference type="AlphaFoldDB" id="X1DRC2"/>
<comment type="caution">
    <text evidence="1">The sequence shown here is derived from an EMBL/GenBank/DDBJ whole genome shotgun (WGS) entry which is preliminary data.</text>
</comment>
<reference evidence="1" key="1">
    <citation type="journal article" date="2014" name="Front. Microbiol.">
        <title>High frequency of phylogenetically diverse reductive dehalogenase-homologous genes in deep subseafloor sedimentary metagenomes.</title>
        <authorList>
            <person name="Kawai M."/>
            <person name="Futagami T."/>
            <person name="Toyoda A."/>
            <person name="Takaki Y."/>
            <person name="Nishi S."/>
            <person name="Hori S."/>
            <person name="Arai W."/>
            <person name="Tsubouchi T."/>
            <person name="Morono Y."/>
            <person name="Uchiyama I."/>
            <person name="Ito T."/>
            <person name="Fujiyama A."/>
            <person name="Inagaki F."/>
            <person name="Takami H."/>
        </authorList>
    </citation>
    <scope>NUCLEOTIDE SEQUENCE</scope>
    <source>
        <strain evidence="1">Expedition CK06-06</strain>
    </source>
</reference>
<sequence>IKETIIKLSNTGKETFLIDKIKADCSCIHTSISTKEIPPGKTVELRIAARERTGGKFSHDVLIIPKDTKRYEPLKIRATGNVIQPVSARIGWEGKKLTMFDPNRPVNLGLVH</sequence>
<dbReference type="InterPro" id="IPR011467">
    <property type="entry name" value="DUF1573"/>
</dbReference>
<feature type="non-terminal residue" evidence="1">
    <location>
        <position position="1"/>
    </location>
</feature>
<accession>X1DRC2</accession>